<dbReference type="InterPro" id="IPR012944">
    <property type="entry name" value="SusD_RagB_dom"/>
</dbReference>
<feature type="domain" description="RagB/SusD" evidence="6">
    <location>
        <begin position="279"/>
        <end position="492"/>
    </location>
</feature>
<evidence type="ECO:0000256" key="2">
    <source>
        <dbReference type="ARBA" id="ARBA00006275"/>
    </source>
</evidence>
<sequence length="528" mass="57625">MKNNFQKLSLIAIAAALMGSGCTKLEEGLNSTATNDQANAYIQATVDLNSLIQGAYDGLQSMQTQDLVTSLMENSSDESLVPTRGGDWDDNGVWRVIHTHNWNADHQQVLSVFNNLLQQVFNTTNIIGLAPTSTASNKASIEAQARFLRAFVMFTVLDLYGQVPFRDPGENLLNAPKVYKGVDAINFIISEVRAAKNNLPASTGRATATRATKDAADMLLMKLLLQKGTYANRQAPTFAAADMAEVISLADGIINSGRYSLSNNVWDNYAPNNGAISTENIFTNENIGGARGGNLRSAWYKTNHYNMNKSGWNGFSTLADVYNKFDSTDQRRGVAYPTGLASLPNTGNRINTGFLVGQQYDLANDTALKDRKGAPLAFTSTVAVQESGANLEVTGIRVYRYPIDYGAANDGQADNDYVIYRLADAYLMKAEAQFRSGNASGAQTTINIVRAKRGANALTGTLTAGQILDERQREFYWDGWRRMDQIRFGTFLAARTLKPAASDPKYLYFPIPNAALAVNPNLTQNPGY</sequence>
<gene>
    <name evidence="8" type="ORF">GLV81_01130</name>
</gene>
<accession>A0A6I6G4L5</accession>
<dbReference type="PROSITE" id="PS51257">
    <property type="entry name" value="PROKAR_LIPOPROTEIN"/>
    <property type="match status" value="1"/>
</dbReference>
<dbReference type="Pfam" id="PF07980">
    <property type="entry name" value="SusD_RagB"/>
    <property type="match status" value="1"/>
</dbReference>
<evidence type="ECO:0000259" key="7">
    <source>
        <dbReference type="Pfam" id="PF14322"/>
    </source>
</evidence>
<dbReference type="Proteomes" id="UP000426027">
    <property type="component" value="Chromosome"/>
</dbReference>
<evidence type="ECO:0000313" key="9">
    <source>
        <dbReference type="Proteomes" id="UP000426027"/>
    </source>
</evidence>
<evidence type="ECO:0000256" key="1">
    <source>
        <dbReference type="ARBA" id="ARBA00004442"/>
    </source>
</evidence>
<dbReference type="RefSeq" id="WP_157476076.1">
    <property type="nucleotide sequence ID" value="NZ_CP046566.1"/>
</dbReference>
<dbReference type="KEGG" id="fls:GLV81_01130"/>
<keyword evidence="3" id="KW-0732">Signal</keyword>
<reference evidence="8 9" key="1">
    <citation type="submission" date="2019-11" db="EMBL/GenBank/DDBJ databases">
        <authorList>
            <person name="Im W.T."/>
        </authorList>
    </citation>
    <scope>NUCLEOTIDE SEQUENCE [LARGE SCALE GENOMIC DNA]</scope>
    <source>
        <strain evidence="8 9">SB-02</strain>
    </source>
</reference>
<evidence type="ECO:0000256" key="4">
    <source>
        <dbReference type="ARBA" id="ARBA00023136"/>
    </source>
</evidence>
<evidence type="ECO:0000256" key="5">
    <source>
        <dbReference type="ARBA" id="ARBA00023237"/>
    </source>
</evidence>
<keyword evidence="4" id="KW-0472">Membrane</keyword>
<protein>
    <submittedName>
        <fullName evidence="8">RagB/SusD family nutrient uptake outer membrane protein</fullName>
    </submittedName>
</protein>
<dbReference type="GO" id="GO:0009279">
    <property type="term" value="C:cell outer membrane"/>
    <property type="evidence" value="ECO:0007669"/>
    <property type="project" value="UniProtKB-SubCell"/>
</dbReference>
<dbReference type="InterPro" id="IPR011990">
    <property type="entry name" value="TPR-like_helical_dom_sf"/>
</dbReference>
<dbReference type="AlphaFoldDB" id="A0A6I6G4L5"/>
<proteinExistence type="inferred from homology"/>
<comment type="subcellular location">
    <subcellularLocation>
        <location evidence="1">Cell outer membrane</location>
    </subcellularLocation>
</comment>
<organism evidence="8 9">
    <name type="scientific">Phnomibacter ginsenosidimutans</name>
    <dbReference type="NCBI Taxonomy" id="2676868"/>
    <lineage>
        <taxon>Bacteria</taxon>
        <taxon>Pseudomonadati</taxon>
        <taxon>Bacteroidota</taxon>
        <taxon>Chitinophagia</taxon>
        <taxon>Chitinophagales</taxon>
        <taxon>Chitinophagaceae</taxon>
        <taxon>Phnomibacter</taxon>
    </lineage>
</organism>
<comment type="similarity">
    <text evidence="2">Belongs to the SusD family.</text>
</comment>
<dbReference type="Gene3D" id="1.25.40.390">
    <property type="match status" value="1"/>
</dbReference>
<keyword evidence="9" id="KW-1185">Reference proteome</keyword>
<feature type="domain" description="SusD-like N-terminal" evidence="7">
    <location>
        <begin position="42"/>
        <end position="222"/>
    </location>
</feature>
<dbReference type="InterPro" id="IPR033985">
    <property type="entry name" value="SusD-like_N"/>
</dbReference>
<name>A0A6I6G4L5_9BACT</name>
<evidence type="ECO:0000313" key="8">
    <source>
        <dbReference type="EMBL" id="QGW26884.1"/>
    </source>
</evidence>
<evidence type="ECO:0000259" key="6">
    <source>
        <dbReference type="Pfam" id="PF07980"/>
    </source>
</evidence>
<keyword evidence="5" id="KW-0998">Cell outer membrane</keyword>
<dbReference type="EMBL" id="CP046566">
    <property type="protein sequence ID" value="QGW26884.1"/>
    <property type="molecule type" value="Genomic_DNA"/>
</dbReference>
<evidence type="ECO:0000256" key="3">
    <source>
        <dbReference type="ARBA" id="ARBA00022729"/>
    </source>
</evidence>
<dbReference type="SUPFAM" id="SSF48452">
    <property type="entry name" value="TPR-like"/>
    <property type="match status" value="1"/>
</dbReference>
<dbReference type="Pfam" id="PF14322">
    <property type="entry name" value="SusD-like_3"/>
    <property type="match status" value="1"/>
</dbReference>